<proteinExistence type="predicted"/>
<dbReference type="PANTHER" id="PTHR30137:SF8">
    <property type="entry name" value="BLR5498 PROTEIN"/>
    <property type="match status" value="1"/>
</dbReference>
<protein>
    <recommendedName>
        <fullName evidence="3">Luciferase-like domain-containing protein</fullName>
    </recommendedName>
</protein>
<keyword evidence="1" id="KW-0560">Oxidoreductase</keyword>
<accession>A0A382GHA9</accession>
<evidence type="ECO:0000259" key="3">
    <source>
        <dbReference type="Pfam" id="PF00296"/>
    </source>
</evidence>
<dbReference type="GO" id="GO:0004497">
    <property type="term" value="F:monooxygenase activity"/>
    <property type="evidence" value="ECO:0007669"/>
    <property type="project" value="UniProtKB-KW"/>
</dbReference>
<dbReference type="Pfam" id="PF00296">
    <property type="entry name" value="Bac_luciferase"/>
    <property type="match status" value="1"/>
</dbReference>
<evidence type="ECO:0000256" key="1">
    <source>
        <dbReference type="ARBA" id="ARBA00023002"/>
    </source>
</evidence>
<evidence type="ECO:0000313" key="4">
    <source>
        <dbReference type="EMBL" id="SVB74084.1"/>
    </source>
</evidence>
<keyword evidence="2" id="KW-0503">Monooxygenase</keyword>
<organism evidence="4">
    <name type="scientific">marine metagenome</name>
    <dbReference type="NCBI Taxonomy" id="408172"/>
    <lineage>
        <taxon>unclassified sequences</taxon>
        <taxon>metagenomes</taxon>
        <taxon>ecological metagenomes</taxon>
    </lineage>
</organism>
<dbReference type="EMBL" id="UINC01055332">
    <property type="protein sequence ID" value="SVB74084.1"/>
    <property type="molecule type" value="Genomic_DNA"/>
</dbReference>
<gene>
    <name evidence="4" type="ORF">METZ01_LOCUS226938</name>
</gene>
<dbReference type="Gene3D" id="3.20.20.30">
    <property type="entry name" value="Luciferase-like domain"/>
    <property type="match status" value="1"/>
</dbReference>
<dbReference type="SUPFAM" id="SSF51679">
    <property type="entry name" value="Bacterial luciferase-like"/>
    <property type="match status" value="1"/>
</dbReference>
<dbReference type="InterPro" id="IPR050766">
    <property type="entry name" value="Bact_Lucif_Oxidored"/>
</dbReference>
<dbReference type="InterPro" id="IPR011251">
    <property type="entry name" value="Luciferase-like_dom"/>
</dbReference>
<evidence type="ECO:0000256" key="2">
    <source>
        <dbReference type="ARBA" id="ARBA00023033"/>
    </source>
</evidence>
<dbReference type="GO" id="GO:0016705">
    <property type="term" value="F:oxidoreductase activity, acting on paired donors, with incorporation or reduction of molecular oxygen"/>
    <property type="evidence" value="ECO:0007669"/>
    <property type="project" value="InterPro"/>
</dbReference>
<name>A0A382GHA9_9ZZZZ</name>
<feature type="domain" description="Luciferase-like" evidence="3">
    <location>
        <begin position="16"/>
        <end position="270"/>
    </location>
</feature>
<dbReference type="PANTHER" id="PTHR30137">
    <property type="entry name" value="LUCIFERASE-LIKE MONOOXYGENASE"/>
    <property type="match status" value="1"/>
</dbReference>
<sequence length="323" mass="35568">MFVLRFDLRIPPFVETLTHGDQYREFLKMVDWADGKGFAAVVLSEHHGTEDGYMNSPLLLAGSVLGATDNLFCSVSALLLPLHDQFRIAEEIATIDLIAPGRFNVVIGVGYRESEFEMFAKNRKTRGRDTEEGIQTILTALEGKPFEYKGREVLISPKPVSDPSSLISVGGSVEISAKRAARLGLPFVPAVKDDSLENAYYLEAKEVGYENPICMMPSGPGMVMVSEDPERLWSKIGENLIYDAMTYAAWQYQDQRSSWHVEGTSIDELKKGGQHLIVTPQECVDLVRSNGAVVLHPLVGGLDPGVGWESLELVANKVIPALN</sequence>
<dbReference type="InterPro" id="IPR036661">
    <property type="entry name" value="Luciferase-like_sf"/>
</dbReference>
<dbReference type="AlphaFoldDB" id="A0A382GHA9"/>
<dbReference type="GO" id="GO:0005829">
    <property type="term" value="C:cytosol"/>
    <property type="evidence" value="ECO:0007669"/>
    <property type="project" value="TreeGrafter"/>
</dbReference>
<reference evidence="4" key="1">
    <citation type="submission" date="2018-05" db="EMBL/GenBank/DDBJ databases">
        <authorList>
            <person name="Lanie J.A."/>
            <person name="Ng W.-L."/>
            <person name="Kazmierczak K.M."/>
            <person name="Andrzejewski T.M."/>
            <person name="Davidsen T.M."/>
            <person name="Wayne K.J."/>
            <person name="Tettelin H."/>
            <person name="Glass J.I."/>
            <person name="Rusch D."/>
            <person name="Podicherti R."/>
            <person name="Tsui H.-C.T."/>
            <person name="Winkler M.E."/>
        </authorList>
    </citation>
    <scope>NUCLEOTIDE SEQUENCE</scope>
</reference>